<dbReference type="CDD" id="cd13690">
    <property type="entry name" value="PBP2_GluB"/>
    <property type="match status" value="1"/>
</dbReference>
<evidence type="ECO:0000313" key="9">
    <source>
        <dbReference type="Proteomes" id="UP001501251"/>
    </source>
</evidence>
<feature type="region of interest" description="Disordered" evidence="5">
    <location>
        <begin position="284"/>
        <end position="318"/>
    </location>
</feature>
<dbReference type="Pfam" id="PF00497">
    <property type="entry name" value="SBP_bac_3"/>
    <property type="match status" value="1"/>
</dbReference>
<keyword evidence="6" id="KW-1133">Transmembrane helix</keyword>
<feature type="region of interest" description="Disordered" evidence="5">
    <location>
        <begin position="1"/>
        <end position="20"/>
    </location>
</feature>
<protein>
    <recommendedName>
        <fullName evidence="7">Protein kinase domain-containing protein</fullName>
    </recommendedName>
</protein>
<comment type="caution">
    <text evidence="8">The sequence shown here is derived from an EMBL/GenBank/DDBJ whole genome shotgun (WGS) entry which is preliminary data.</text>
</comment>
<dbReference type="Gene3D" id="3.40.190.10">
    <property type="entry name" value="Periplasmic binding protein-like II"/>
    <property type="match status" value="2"/>
</dbReference>
<dbReference type="InterPro" id="IPR008271">
    <property type="entry name" value="Ser/Thr_kinase_AS"/>
</dbReference>
<keyword evidence="9" id="KW-1185">Reference proteome</keyword>
<keyword evidence="3" id="KW-0418">Kinase</keyword>
<dbReference type="Proteomes" id="UP001501251">
    <property type="component" value="Unassembled WGS sequence"/>
</dbReference>
<evidence type="ECO:0000256" key="2">
    <source>
        <dbReference type="ARBA" id="ARBA00022741"/>
    </source>
</evidence>
<feature type="compositionally biased region" description="Pro residues" evidence="5">
    <location>
        <begin position="355"/>
        <end position="365"/>
    </location>
</feature>
<dbReference type="Gene3D" id="1.10.510.10">
    <property type="entry name" value="Transferase(Phosphotransferase) domain 1"/>
    <property type="match status" value="1"/>
</dbReference>
<feature type="domain" description="Protein kinase" evidence="7">
    <location>
        <begin position="30"/>
        <end position="283"/>
    </location>
</feature>
<dbReference type="InterPro" id="IPR011009">
    <property type="entry name" value="Kinase-like_dom_sf"/>
</dbReference>
<proteinExistence type="predicted"/>
<evidence type="ECO:0000256" key="5">
    <source>
        <dbReference type="SAM" id="MobiDB-lite"/>
    </source>
</evidence>
<feature type="compositionally biased region" description="Acidic residues" evidence="5">
    <location>
        <begin position="284"/>
        <end position="296"/>
    </location>
</feature>
<dbReference type="EMBL" id="BAABAQ010000004">
    <property type="protein sequence ID" value="GAA4190720.1"/>
    <property type="molecule type" value="Genomic_DNA"/>
</dbReference>
<dbReference type="PROSITE" id="PS50011">
    <property type="entry name" value="PROTEIN_KINASE_DOM"/>
    <property type="match status" value="1"/>
</dbReference>
<keyword evidence="6" id="KW-0812">Transmembrane</keyword>
<dbReference type="PROSITE" id="PS00108">
    <property type="entry name" value="PROTEIN_KINASE_ST"/>
    <property type="match status" value="1"/>
</dbReference>
<organism evidence="8 9">
    <name type="scientific">Streptosporangium oxazolinicum</name>
    <dbReference type="NCBI Taxonomy" id="909287"/>
    <lineage>
        <taxon>Bacteria</taxon>
        <taxon>Bacillati</taxon>
        <taxon>Actinomycetota</taxon>
        <taxon>Actinomycetes</taxon>
        <taxon>Streptosporangiales</taxon>
        <taxon>Streptosporangiaceae</taxon>
        <taxon>Streptosporangium</taxon>
    </lineage>
</organism>
<evidence type="ECO:0000259" key="7">
    <source>
        <dbReference type="PROSITE" id="PS50011"/>
    </source>
</evidence>
<keyword evidence="6" id="KW-0472">Membrane</keyword>
<keyword evidence="4" id="KW-0067">ATP-binding</keyword>
<name>A0ABP8AU82_9ACTN</name>
<evidence type="ECO:0000256" key="4">
    <source>
        <dbReference type="ARBA" id="ARBA00022840"/>
    </source>
</evidence>
<dbReference type="Pfam" id="PF00069">
    <property type="entry name" value="Pkinase"/>
    <property type="match status" value="1"/>
</dbReference>
<feature type="region of interest" description="Disordered" evidence="5">
    <location>
        <begin position="351"/>
        <end position="372"/>
    </location>
</feature>
<keyword evidence="2" id="KW-0547">Nucleotide-binding</keyword>
<dbReference type="SUPFAM" id="SSF53850">
    <property type="entry name" value="Periplasmic binding protein-like II"/>
    <property type="match status" value="1"/>
</dbReference>
<feature type="transmembrane region" description="Helical" evidence="6">
    <location>
        <begin position="321"/>
        <end position="342"/>
    </location>
</feature>
<dbReference type="InterPro" id="IPR000719">
    <property type="entry name" value="Prot_kinase_dom"/>
</dbReference>
<dbReference type="CDD" id="cd14014">
    <property type="entry name" value="STKc_PknB_like"/>
    <property type="match status" value="1"/>
</dbReference>
<evidence type="ECO:0000256" key="1">
    <source>
        <dbReference type="ARBA" id="ARBA00022679"/>
    </source>
</evidence>
<dbReference type="InterPro" id="IPR001638">
    <property type="entry name" value="Solute-binding_3/MltF_N"/>
</dbReference>
<evidence type="ECO:0000256" key="6">
    <source>
        <dbReference type="SAM" id="Phobius"/>
    </source>
</evidence>
<dbReference type="SMART" id="SM00062">
    <property type="entry name" value="PBPb"/>
    <property type="match status" value="1"/>
</dbReference>
<dbReference type="PANTHER" id="PTHR43289">
    <property type="entry name" value="MITOGEN-ACTIVATED PROTEIN KINASE KINASE KINASE 20-RELATED"/>
    <property type="match status" value="1"/>
</dbReference>
<reference evidence="9" key="1">
    <citation type="journal article" date="2019" name="Int. J. Syst. Evol. Microbiol.">
        <title>The Global Catalogue of Microorganisms (GCM) 10K type strain sequencing project: providing services to taxonomists for standard genome sequencing and annotation.</title>
        <authorList>
            <consortium name="The Broad Institute Genomics Platform"/>
            <consortium name="The Broad Institute Genome Sequencing Center for Infectious Disease"/>
            <person name="Wu L."/>
            <person name="Ma J."/>
        </authorList>
    </citation>
    <scope>NUCLEOTIDE SEQUENCE [LARGE SCALE GENOMIC DNA]</scope>
    <source>
        <strain evidence="9">JCM 17388</strain>
    </source>
</reference>
<evidence type="ECO:0000313" key="8">
    <source>
        <dbReference type="EMBL" id="GAA4190720.1"/>
    </source>
</evidence>
<accession>A0ABP8AU82</accession>
<gene>
    <name evidence="8" type="ORF">GCM10022252_29430</name>
</gene>
<dbReference type="SUPFAM" id="SSF56112">
    <property type="entry name" value="Protein kinase-like (PK-like)"/>
    <property type="match status" value="1"/>
</dbReference>
<dbReference type="PANTHER" id="PTHR43289:SF34">
    <property type="entry name" value="SERINE_THREONINE-PROTEIN KINASE YBDM-RELATED"/>
    <property type="match status" value="1"/>
</dbReference>
<sequence length="618" mass="66078">MFWQSTVNEGSAVPEIRPLRPGDPPRLGKYALRGRLGEGGQGVVYLGESEDGERAAVKLLHVRFTEETQARSRFARELAAARRVAAFCTARVLGADLDGEAPYIASELIEGPSLREVVEREGALAGEALERLAVGTATALTAIHHAGIAHRDFKPDNVLLATDGPRVVDFGIAKIIDESGTITTRAVGTPAYMAPEQIAGERVGFPADVFAWGSTIVFTATGRAPFGSDTIVATLNRVINHEADLSGLPDGLREIVAACLNKDQRLRPTSDVLLKRLLGHPVDEAEAPEVSEEELAEGARAATGDLTRPEEPSGRPRRRSAVVAAIAAGVAVLGVAGALLALDFGVAPGGRAEPTRPPASSPPTPVQEVSTGSPLLDRIRKTGRLRVGFREGLPGISLGDPPRGFEADVAAHIARALKVPEGGLRFVPVGYDEREEAVEKGRVDLVIANFSIDTADRRRVAFAGPYYLAHRDVLVRTGAKIDKLKELRGRRICVPSGQTTGTMIRDRGVDFVAVPAQNWAECAFQLADGRADAMVGDDLLIAGFGARLRDVKVEVAGLRLTSERYGVALRPGDPVACRKINEVITSMYADGTVKELLQDHLGRVGFRFETARPRLETC</sequence>
<dbReference type="Gene3D" id="3.30.200.20">
    <property type="entry name" value="Phosphorylase Kinase, domain 1"/>
    <property type="match status" value="1"/>
</dbReference>
<keyword evidence="1" id="KW-0808">Transferase</keyword>
<evidence type="ECO:0000256" key="3">
    <source>
        <dbReference type="ARBA" id="ARBA00022777"/>
    </source>
</evidence>